<keyword evidence="4" id="KW-0539">Nucleus</keyword>
<evidence type="ECO:0000256" key="4">
    <source>
        <dbReference type="ARBA" id="ARBA00023242"/>
    </source>
</evidence>
<evidence type="ECO:0000259" key="7">
    <source>
        <dbReference type="PROSITE" id="PS51294"/>
    </source>
</evidence>
<evidence type="ECO:0000259" key="6">
    <source>
        <dbReference type="PROSITE" id="PS50090"/>
    </source>
</evidence>
<dbReference type="GO" id="GO:0042796">
    <property type="term" value="P:snRNA transcription by RNA polymerase III"/>
    <property type="evidence" value="ECO:0007669"/>
    <property type="project" value="TreeGrafter"/>
</dbReference>
<feature type="domain" description="HTH myb-type" evidence="7">
    <location>
        <begin position="450"/>
        <end position="501"/>
    </location>
</feature>
<dbReference type="Pfam" id="PF00249">
    <property type="entry name" value="Myb_DNA-binding"/>
    <property type="match status" value="2"/>
</dbReference>
<evidence type="ECO:0000313" key="9">
    <source>
        <dbReference type="Proteomes" id="UP000245383"/>
    </source>
</evidence>
<dbReference type="GO" id="GO:0019185">
    <property type="term" value="C:snRNA-activating protein complex"/>
    <property type="evidence" value="ECO:0007669"/>
    <property type="project" value="TreeGrafter"/>
</dbReference>
<keyword evidence="9" id="KW-1185">Reference proteome</keyword>
<feature type="domain" description="HTH myb-type" evidence="7">
    <location>
        <begin position="394"/>
        <end position="449"/>
    </location>
</feature>
<dbReference type="PROSITE" id="PS50090">
    <property type="entry name" value="MYB_LIKE"/>
    <property type="match status" value="4"/>
</dbReference>
<keyword evidence="2" id="KW-0238">DNA-binding</keyword>
<dbReference type="InterPro" id="IPR009057">
    <property type="entry name" value="Homeodomain-like_sf"/>
</dbReference>
<reference evidence="8 9" key="1">
    <citation type="journal article" date="2018" name="MBio">
        <title>Comparative Genomics Reveals the Core Gene Toolbox for the Fungus-Insect Symbiosis.</title>
        <authorList>
            <person name="Wang Y."/>
            <person name="Stata M."/>
            <person name="Wang W."/>
            <person name="Stajich J.E."/>
            <person name="White M.M."/>
            <person name="Moncalvo J.M."/>
        </authorList>
    </citation>
    <scope>NUCLEOTIDE SEQUENCE [LARGE SCALE GENOMIC DNA]</scope>
    <source>
        <strain evidence="8 9">SWE-8-4</strain>
    </source>
</reference>
<dbReference type="InterPro" id="IPR017930">
    <property type="entry name" value="Myb_dom"/>
</dbReference>
<keyword evidence="1" id="KW-0805">Transcription regulation</keyword>
<feature type="domain" description="Myb-like" evidence="6">
    <location>
        <begin position="394"/>
        <end position="445"/>
    </location>
</feature>
<feature type="compositionally biased region" description="Low complexity" evidence="5">
    <location>
        <begin position="17"/>
        <end position="27"/>
    </location>
</feature>
<sequence length="828" mass="95394">MDQNYTNLSAPQTNTNSSSDSCQLPQSPQSPPNTDNLSTKRELLPQNDPSISWDLVTAYRLNTKLLRKYDRMLESLDRLLERNYLLDQQLKTLNRPQSSSLTSSEHTQNLEKNMIAKSSISRSSGNTFFPRFLLDQDSSRFNQEATNNNPTLSFDTNYKKKLKKSEKQKPLLRYFRDFNNELPQENIDTIKKKKFPSIITRARKWTEEDKANLAFGIRQQNKQILVNEILNSIENTAEEKKKKISKINKLKFRALEMNLEGLDWKIVSSLYVKTHKPSDCAIYWATQGHPIINKARWTSDEIKKLKQLVESQNGSDWVSIAISLNTNRNAVQCFKLYQRKINPQLTLSKWSPKEDELLSSLVKMYGEGNWQAIASCFYGRSAQQVLHRWYKSIDPDLKQGKWTHDEDRALLVGVKIFGVGKWNKIAEFVTGRTDVKCRERYVNVLSPKVKRGKWTSSENLRLISAVCKVGIGKWTTVSEMVGARSDNQCWRHWLSLNRRGLAPYPSQITEENDAVDANTPNQTLAEKNLDNSNCEPNNNLKAAESNSHVESFNISQNSSTYLFNKPESNASSSKKAVLKRNTTHRDLVAVDESISKKRRWKRINSNDDTSIERKIGESEIQEYVPNKIVQYFNQVENSTSKKKVNISAARHNSELFSSNQYCNKKNQSISSNPEDVLNQYDSEIYQSEYSALQISDKDVLQNQLLDQTQFQKTSWNEFFKLDSQTNLFEKSNTGVLFPPSLPILDTLKNIIQEYPEILDSFNKGFQLEFPKTNLNDQTNEPNSLMSNIDSDMESDSHFSNFDSNEKLIFDQLERLFLTSLIASVMKFD</sequence>
<feature type="compositionally biased region" description="Polar residues" evidence="5">
    <location>
        <begin position="1"/>
        <end position="16"/>
    </location>
</feature>
<evidence type="ECO:0000313" key="8">
    <source>
        <dbReference type="EMBL" id="PVU95090.1"/>
    </source>
</evidence>
<dbReference type="OrthoDB" id="2143914at2759"/>
<dbReference type="InterPro" id="IPR001005">
    <property type="entry name" value="SANT/Myb"/>
</dbReference>
<dbReference type="PANTHER" id="PTHR46621">
    <property type="entry name" value="SNRNA-ACTIVATING PROTEIN COMPLEX SUBUNIT 4"/>
    <property type="match status" value="1"/>
</dbReference>
<protein>
    <submittedName>
        <fullName evidence="8">Uncharacterized protein</fullName>
    </submittedName>
</protein>
<dbReference type="GO" id="GO:0000978">
    <property type="term" value="F:RNA polymerase II cis-regulatory region sequence-specific DNA binding"/>
    <property type="evidence" value="ECO:0007669"/>
    <property type="project" value="TreeGrafter"/>
</dbReference>
<accession>A0A2T9YRV6</accession>
<dbReference type="Pfam" id="PF13921">
    <property type="entry name" value="Myb_DNA-bind_6"/>
    <property type="match status" value="1"/>
</dbReference>
<dbReference type="Gene3D" id="1.10.10.60">
    <property type="entry name" value="Homeodomain-like"/>
    <property type="match status" value="4"/>
</dbReference>
<dbReference type="GO" id="GO:0042795">
    <property type="term" value="P:snRNA transcription by RNA polymerase II"/>
    <property type="evidence" value="ECO:0007669"/>
    <property type="project" value="TreeGrafter"/>
</dbReference>
<dbReference type="EMBL" id="MBFR01000065">
    <property type="protein sequence ID" value="PVU95090.1"/>
    <property type="molecule type" value="Genomic_DNA"/>
</dbReference>
<feature type="domain" description="Myb-like" evidence="6">
    <location>
        <begin position="446"/>
        <end position="497"/>
    </location>
</feature>
<dbReference type="SUPFAM" id="SSF46689">
    <property type="entry name" value="Homeodomain-like"/>
    <property type="match status" value="4"/>
</dbReference>
<evidence type="ECO:0000256" key="5">
    <source>
        <dbReference type="SAM" id="MobiDB-lite"/>
    </source>
</evidence>
<feature type="domain" description="Myb-like" evidence="6">
    <location>
        <begin position="289"/>
        <end position="341"/>
    </location>
</feature>
<dbReference type="SMART" id="SM00717">
    <property type="entry name" value="SANT"/>
    <property type="match status" value="5"/>
</dbReference>
<dbReference type="InterPro" id="IPR051575">
    <property type="entry name" value="Myb-like_DNA-bd"/>
</dbReference>
<evidence type="ECO:0000256" key="1">
    <source>
        <dbReference type="ARBA" id="ARBA00023015"/>
    </source>
</evidence>
<proteinExistence type="predicted"/>
<name>A0A2T9YRV6_9FUNG</name>
<feature type="domain" description="Myb-like" evidence="6">
    <location>
        <begin position="342"/>
        <end position="393"/>
    </location>
</feature>
<feature type="domain" description="HTH myb-type" evidence="7">
    <location>
        <begin position="342"/>
        <end position="391"/>
    </location>
</feature>
<dbReference type="Proteomes" id="UP000245383">
    <property type="component" value="Unassembled WGS sequence"/>
</dbReference>
<feature type="region of interest" description="Disordered" evidence="5">
    <location>
        <begin position="1"/>
        <end position="45"/>
    </location>
</feature>
<dbReference type="CDD" id="cd00167">
    <property type="entry name" value="SANT"/>
    <property type="match status" value="3"/>
</dbReference>
<dbReference type="GO" id="GO:0001006">
    <property type="term" value="F:RNA polymerase III type 3 promoter sequence-specific DNA binding"/>
    <property type="evidence" value="ECO:0007669"/>
    <property type="project" value="TreeGrafter"/>
</dbReference>
<dbReference type="PANTHER" id="PTHR46621:SF1">
    <property type="entry name" value="SNRNA-ACTIVATING PROTEIN COMPLEX SUBUNIT 4"/>
    <property type="match status" value="1"/>
</dbReference>
<evidence type="ECO:0000256" key="3">
    <source>
        <dbReference type="ARBA" id="ARBA00023163"/>
    </source>
</evidence>
<organism evidence="8 9">
    <name type="scientific">Smittium simulii</name>
    <dbReference type="NCBI Taxonomy" id="133385"/>
    <lineage>
        <taxon>Eukaryota</taxon>
        <taxon>Fungi</taxon>
        <taxon>Fungi incertae sedis</taxon>
        <taxon>Zoopagomycota</taxon>
        <taxon>Kickxellomycotina</taxon>
        <taxon>Harpellomycetes</taxon>
        <taxon>Harpellales</taxon>
        <taxon>Legeriomycetaceae</taxon>
        <taxon>Smittium</taxon>
    </lineage>
</organism>
<dbReference type="PROSITE" id="PS51294">
    <property type="entry name" value="HTH_MYB"/>
    <property type="match status" value="3"/>
</dbReference>
<gene>
    <name evidence="8" type="ORF">BB561_002058</name>
</gene>
<evidence type="ECO:0000256" key="2">
    <source>
        <dbReference type="ARBA" id="ARBA00023125"/>
    </source>
</evidence>
<dbReference type="AlphaFoldDB" id="A0A2T9YRV6"/>
<keyword evidence="3" id="KW-0804">Transcription</keyword>
<dbReference type="STRING" id="133385.A0A2T9YRV6"/>
<comment type="caution">
    <text evidence="8">The sequence shown here is derived from an EMBL/GenBank/DDBJ whole genome shotgun (WGS) entry which is preliminary data.</text>
</comment>